<organism evidence="2">
    <name type="scientific">uncultured Caudovirales phage</name>
    <dbReference type="NCBI Taxonomy" id="2100421"/>
    <lineage>
        <taxon>Viruses</taxon>
        <taxon>Duplodnaviria</taxon>
        <taxon>Heunggongvirae</taxon>
        <taxon>Uroviricota</taxon>
        <taxon>Caudoviricetes</taxon>
        <taxon>Peduoviridae</taxon>
        <taxon>Maltschvirus</taxon>
        <taxon>Maltschvirus maltsch</taxon>
    </lineage>
</organism>
<accession>A0A6J5R8J5</accession>
<feature type="compositionally biased region" description="Acidic residues" evidence="1">
    <location>
        <begin position="70"/>
        <end position="83"/>
    </location>
</feature>
<gene>
    <name evidence="2" type="ORF">UFOVP1246_71</name>
</gene>
<sequence>MSVHFKVVTLKPQRVTNIGLVEAGTDVTEQLGGFQHLASLVDMGDVALVPVGEAFVPTPVSITPFKSVTEEAEAPVADSEEPVADGADSSVDETTAGDAPSDDGEVASVEYMEDPSGFTIDEVLAYAEAHPDHASMLLELETEGKGRKRIIKVLSALAE</sequence>
<name>A0A6J5R8J5_9CAUD</name>
<evidence type="ECO:0000313" key="2">
    <source>
        <dbReference type="EMBL" id="CAB4193279.1"/>
    </source>
</evidence>
<reference evidence="2" key="1">
    <citation type="submission" date="2020-05" db="EMBL/GenBank/DDBJ databases">
        <authorList>
            <person name="Chiriac C."/>
            <person name="Salcher M."/>
            <person name="Ghai R."/>
            <person name="Kavagutti S V."/>
        </authorList>
    </citation>
    <scope>NUCLEOTIDE SEQUENCE</scope>
</reference>
<feature type="region of interest" description="Disordered" evidence="1">
    <location>
        <begin position="67"/>
        <end position="110"/>
    </location>
</feature>
<protein>
    <submittedName>
        <fullName evidence="2">Uncharacterized protein</fullName>
    </submittedName>
</protein>
<evidence type="ECO:0000256" key="1">
    <source>
        <dbReference type="SAM" id="MobiDB-lite"/>
    </source>
</evidence>
<proteinExistence type="predicted"/>
<dbReference type="EMBL" id="LR797193">
    <property type="protein sequence ID" value="CAB4193279.1"/>
    <property type="molecule type" value="Genomic_DNA"/>
</dbReference>